<organism evidence="1 2">
    <name type="scientific">Sphaerotilus natans subsp. natans DSM 6575</name>
    <dbReference type="NCBI Taxonomy" id="1286631"/>
    <lineage>
        <taxon>Bacteria</taxon>
        <taxon>Pseudomonadati</taxon>
        <taxon>Pseudomonadota</taxon>
        <taxon>Betaproteobacteria</taxon>
        <taxon>Burkholderiales</taxon>
        <taxon>Sphaerotilaceae</taxon>
        <taxon>Sphaerotilus</taxon>
    </lineage>
</organism>
<comment type="caution">
    <text evidence="1">The sequence shown here is derived from an EMBL/GenBank/DDBJ whole genome shotgun (WGS) entry which is preliminary data.</text>
</comment>
<keyword evidence="2" id="KW-1185">Reference proteome</keyword>
<evidence type="ECO:0000313" key="1">
    <source>
        <dbReference type="EMBL" id="KDB53911.1"/>
    </source>
</evidence>
<gene>
    <name evidence="1" type="ORF">X805_04650</name>
</gene>
<reference evidence="1 2" key="1">
    <citation type="journal article" date="2014" name="FEMS Microbiol. Ecol.">
        <title>Sphaerotilus natans encrusted with nanoball-shaped Fe(III) oxide minerals formed by nitrate-reducing mixotrophic Fe(II) oxidation.</title>
        <authorList>
            <person name="Park S."/>
            <person name="Kim D.H."/>
            <person name="Lee J.H."/>
            <person name="Hur H.G."/>
        </authorList>
    </citation>
    <scope>NUCLEOTIDE SEQUENCE [LARGE SCALE GENOMIC DNA]</scope>
    <source>
        <strain evidence="1 2">DSM 6575</strain>
    </source>
</reference>
<protein>
    <submittedName>
        <fullName evidence="1">Uncharacterized protein</fullName>
    </submittedName>
</protein>
<sequence>MSNITRTLAHIDRGAYLSRLDDDLTNAVKEAQEHGKAASLTIKVTVKPASRGGALQISAEHTVKTPKPAPADVLLFADDAGDLHTSDPRQAALELRQVSSDVTPIKTVG</sequence>
<dbReference type="eggNOG" id="ENOG5033ESK">
    <property type="taxonomic scope" value="Bacteria"/>
</dbReference>
<proteinExistence type="predicted"/>
<dbReference type="Proteomes" id="UP000026714">
    <property type="component" value="Unassembled WGS sequence"/>
</dbReference>
<dbReference type="EMBL" id="AZRA01000010">
    <property type="protein sequence ID" value="KDB53911.1"/>
    <property type="molecule type" value="Genomic_DNA"/>
</dbReference>
<dbReference type="RefSeq" id="WP_037477799.1">
    <property type="nucleotide sequence ID" value="NZ_AZRA01000010.1"/>
</dbReference>
<dbReference type="STRING" id="34103.SAMN05421778_11490"/>
<evidence type="ECO:0000313" key="2">
    <source>
        <dbReference type="Proteomes" id="UP000026714"/>
    </source>
</evidence>
<accession>A0A059KR51</accession>
<dbReference type="AlphaFoldDB" id="A0A059KR51"/>
<name>A0A059KR51_9BURK</name>